<dbReference type="AlphaFoldDB" id="A0A343VRI7"/>
<reference evidence="4" key="1">
    <citation type="journal article" date="2018" name="Front. Microbiol.">
        <title>Beyond the Limits: tRNA Array Units in Mycobacterium Genomes.</title>
        <authorList>
            <person name="Morgado S.M."/>
            <person name="Vicente A.C."/>
        </authorList>
    </citation>
    <scope>NUCLEOTIDE SEQUENCE</scope>
    <source>
        <strain evidence="4">CBMA 213</strain>
        <plasmid evidence="4">pCBMA213_1</plasmid>
    </source>
</reference>
<feature type="domain" description="PE-PPE" evidence="3">
    <location>
        <begin position="174"/>
        <end position="386"/>
    </location>
</feature>
<keyword evidence="2" id="KW-1133">Transmembrane helix</keyword>
<dbReference type="GO" id="GO:0016746">
    <property type="term" value="F:acyltransferase activity"/>
    <property type="evidence" value="ECO:0007669"/>
    <property type="project" value="UniProtKB-KW"/>
</dbReference>
<name>A0A343VRI7_9MYCO</name>
<feature type="compositionally biased region" description="Polar residues" evidence="1">
    <location>
        <begin position="92"/>
        <end position="103"/>
    </location>
</feature>
<feature type="region of interest" description="Disordered" evidence="1">
    <location>
        <begin position="461"/>
        <end position="518"/>
    </location>
</feature>
<dbReference type="InterPro" id="IPR013228">
    <property type="entry name" value="PE-PPE_C"/>
</dbReference>
<sequence>MLPHGALVWRCRDRAAAPLGAIVPMWTSTVGDVVRRLSTSGVLRLKRRLFRVIRSSQQRAFLSRTETTVGQFTPHFHRRTSGDTHRVDPNRPQVTAERQGSTSSRKRLHRSKFWSTVAAAIVAAVVAVTAFPAPAGAAVDAFYLPGTSPTPASSGIVGVSAIGAAADGWITQALQVGYPASLQPAEGSMPLDASVAQGVYNLAAVLAPVSKTDSILLFGVSQGDIVLTYEELALIAAGHPNNITFIRIADPSGPTGIMGRNAGLLLPGISCVLAPTDSPYNTVNVVHQYDVFADWPAQQLNLLADANAIAGGVLFHNYAAYDVDLSTLPASDITTTVNSLGATTTTYFIRDNGMLPLLVMMRSAGVPDTIVNALQPVLKPIVDSAYAPQPNSVFLAQKLFQAAVESTIAAATWTVAALRGTQATLTAAAARLTHVIPTLPAPAPAATAAARKAVTAMPTPVAGVKTPRPQATTAVAAGGGTAPGSGRQRTDHPGKGTAVTPTTGRHWTPVPVSSRKGQ</sequence>
<feature type="transmembrane region" description="Helical" evidence="2">
    <location>
        <begin position="113"/>
        <end position="133"/>
    </location>
</feature>
<proteinExistence type="predicted"/>
<keyword evidence="4" id="KW-0614">Plasmid</keyword>
<dbReference type="EMBL" id="MF600313">
    <property type="protein sequence ID" value="AVN58511.1"/>
    <property type="molecule type" value="Genomic_DNA"/>
</dbReference>
<organism evidence="4">
    <name type="scientific">Mycolicibacterium sp. CBMA 213</name>
    <dbReference type="NCBI Taxonomy" id="1968788"/>
    <lineage>
        <taxon>Bacteria</taxon>
        <taxon>Bacillati</taxon>
        <taxon>Actinomycetota</taxon>
        <taxon>Actinomycetes</taxon>
        <taxon>Mycobacteriales</taxon>
        <taxon>Mycobacteriaceae</taxon>
        <taxon>Mycolicibacterium</taxon>
    </lineage>
</organism>
<protein>
    <submittedName>
        <fullName evidence="4">Acyltransferase Chp1</fullName>
        <ecNumber evidence="4">2.3.1.-</ecNumber>
    </submittedName>
</protein>
<keyword evidence="2" id="KW-0812">Transmembrane</keyword>
<evidence type="ECO:0000256" key="1">
    <source>
        <dbReference type="SAM" id="MobiDB-lite"/>
    </source>
</evidence>
<evidence type="ECO:0000313" key="4">
    <source>
        <dbReference type="EMBL" id="AVN58511.1"/>
    </source>
</evidence>
<keyword evidence="4" id="KW-0808">Transferase</keyword>
<dbReference type="Pfam" id="PF08237">
    <property type="entry name" value="PE-PPE"/>
    <property type="match status" value="1"/>
</dbReference>
<feature type="compositionally biased region" description="Basic and acidic residues" evidence="1">
    <location>
        <begin position="80"/>
        <end position="89"/>
    </location>
</feature>
<keyword evidence="2" id="KW-0472">Membrane</keyword>
<dbReference type="EC" id="2.3.1.-" evidence="4"/>
<feature type="region of interest" description="Disordered" evidence="1">
    <location>
        <begin position="74"/>
        <end position="107"/>
    </location>
</feature>
<accession>A0A343VRI7</accession>
<geneLocation type="plasmid" evidence="4">
    <name>pCBMA213_1</name>
</geneLocation>
<evidence type="ECO:0000256" key="2">
    <source>
        <dbReference type="SAM" id="Phobius"/>
    </source>
</evidence>
<gene>
    <name evidence="4" type="primary">chp1</name>
    <name evidence="4" type="ORF">B5P44_p00216</name>
</gene>
<evidence type="ECO:0000259" key="3">
    <source>
        <dbReference type="Pfam" id="PF08237"/>
    </source>
</evidence>
<keyword evidence="4" id="KW-0012">Acyltransferase</keyword>